<comment type="caution">
    <text evidence="2">The sequence shown here is derived from an EMBL/GenBank/DDBJ whole genome shotgun (WGS) entry which is preliminary data.</text>
</comment>
<evidence type="ECO:0000313" key="3">
    <source>
        <dbReference type="Proteomes" id="UP000239434"/>
    </source>
</evidence>
<sequence>MDEAPFVERIFELDGDDFLVRFYVPARGVGGEFKCRRTVVQAHSTTSDVSPRNEASSGISGASMIVEGD</sequence>
<protein>
    <submittedName>
        <fullName evidence="2">Uncharacterized protein</fullName>
    </submittedName>
</protein>
<organism evidence="2 3">
    <name type="scientific">Phyllobacterium phragmitis</name>
    <dbReference type="NCBI Taxonomy" id="2670329"/>
    <lineage>
        <taxon>Bacteria</taxon>
        <taxon>Pseudomonadati</taxon>
        <taxon>Pseudomonadota</taxon>
        <taxon>Alphaproteobacteria</taxon>
        <taxon>Hyphomicrobiales</taxon>
        <taxon>Phyllobacteriaceae</taxon>
        <taxon>Phyllobacterium</taxon>
    </lineage>
</organism>
<gene>
    <name evidence="2" type="ORF">C5748_20120</name>
</gene>
<evidence type="ECO:0000313" key="2">
    <source>
        <dbReference type="EMBL" id="PRD41767.1"/>
    </source>
</evidence>
<name>A0A2S9IMN0_9HYPH</name>
<dbReference type="RefSeq" id="WP_105743725.1">
    <property type="nucleotide sequence ID" value="NZ_PVBR01000017.1"/>
</dbReference>
<dbReference type="Proteomes" id="UP000239434">
    <property type="component" value="Unassembled WGS sequence"/>
</dbReference>
<keyword evidence="3" id="KW-1185">Reference proteome</keyword>
<feature type="compositionally biased region" description="Polar residues" evidence="1">
    <location>
        <begin position="44"/>
        <end position="60"/>
    </location>
</feature>
<reference evidence="2 3" key="1">
    <citation type="submission" date="2018-02" db="EMBL/GenBank/DDBJ databases">
        <title>The draft genome of Phyllobacterium sp. 1N-3.</title>
        <authorList>
            <person name="Liu L."/>
            <person name="Li L."/>
            <person name="Zhang X."/>
            <person name="Wang T."/>
            <person name="Liang L."/>
        </authorList>
    </citation>
    <scope>NUCLEOTIDE SEQUENCE [LARGE SCALE GENOMIC DNA]</scope>
    <source>
        <strain evidence="2 3">1N-3</strain>
    </source>
</reference>
<proteinExistence type="predicted"/>
<dbReference type="EMBL" id="PVBR01000017">
    <property type="protein sequence ID" value="PRD41767.1"/>
    <property type="molecule type" value="Genomic_DNA"/>
</dbReference>
<feature type="region of interest" description="Disordered" evidence="1">
    <location>
        <begin position="44"/>
        <end position="69"/>
    </location>
</feature>
<accession>A0A2S9IMN0</accession>
<evidence type="ECO:0000256" key="1">
    <source>
        <dbReference type="SAM" id="MobiDB-lite"/>
    </source>
</evidence>
<dbReference type="AlphaFoldDB" id="A0A2S9IMN0"/>